<dbReference type="EMBL" id="FUZE01000007">
    <property type="protein sequence ID" value="SKB73624.1"/>
    <property type="molecule type" value="Genomic_DNA"/>
</dbReference>
<sequence length="135" mass="15642">MKIFISLDNQNKFTMSSILAGLFGPQSDYKKLEKEVEDLGFLDSEYIVYLSDDHHHSQYLASVEIKNKDLADKVRHIFNENHVHKTYLFENMSIDQASYINLKRLIDARSKAEIHNCPDVKIKVQHDGMNSEVKA</sequence>
<protein>
    <submittedName>
        <fullName evidence="2">Uncharacterized protein</fullName>
    </submittedName>
</protein>
<evidence type="ECO:0000313" key="3">
    <source>
        <dbReference type="Proteomes" id="UP000190669"/>
    </source>
</evidence>
<reference evidence="2 4" key="2">
    <citation type="submission" date="2018-06" db="EMBL/GenBank/DDBJ databases">
        <authorList>
            <consortium name="Pathogen Informatics"/>
            <person name="Doyle S."/>
        </authorList>
    </citation>
    <scope>NUCLEOTIDE SEQUENCE [LARGE SCALE GENOMIC DNA]</scope>
    <source>
        <strain evidence="2 4">NCTC11212</strain>
    </source>
</reference>
<dbReference type="Proteomes" id="UP000251937">
    <property type="component" value="Unassembled WGS sequence"/>
</dbReference>
<name>A0AAX2IQ25_9FLAO</name>
<evidence type="ECO:0000313" key="2">
    <source>
        <dbReference type="EMBL" id="SQA92060.1"/>
    </source>
</evidence>
<dbReference type="AlphaFoldDB" id="A0AAX2IQ25"/>
<comment type="caution">
    <text evidence="2">The sequence shown here is derived from an EMBL/GenBank/DDBJ whole genome shotgun (WGS) entry which is preliminary data.</text>
</comment>
<reference evidence="1 3" key="1">
    <citation type="submission" date="2017-02" db="EMBL/GenBank/DDBJ databases">
        <authorList>
            <person name="Varghese N."/>
            <person name="Submissions S."/>
        </authorList>
    </citation>
    <scope>NUCLEOTIDE SEQUENCE [LARGE SCALE GENOMIC DNA]</scope>
    <source>
        <strain evidence="1 3">DSM 16775</strain>
    </source>
</reference>
<accession>A0AAX2IQ25</accession>
<dbReference type="EMBL" id="UAVR01000019">
    <property type="protein sequence ID" value="SQA92060.1"/>
    <property type="molecule type" value="Genomic_DNA"/>
</dbReference>
<organism evidence="2 4">
    <name type="scientific">Chryseobacterium balustinum</name>
    <dbReference type="NCBI Taxonomy" id="246"/>
    <lineage>
        <taxon>Bacteria</taxon>
        <taxon>Pseudomonadati</taxon>
        <taxon>Bacteroidota</taxon>
        <taxon>Flavobacteriia</taxon>
        <taxon>Flavobacteriales</taxon>
        <taxon>Weeksellaceae</taxon>
        <taxon>Chryseobacterium group</taxon>
        <taxon>Chryseobacterium</taxon>
    </lineage>
</organism>
<evidence type="ECO:0000313" key="4">
    <source>
        <dbReference type="Proteomes" id="UP000251937"/>
    </source>
</evidence>
<proteinExistence type="predicted"/>
<dbReference type="Proteomes" id="UP000190669">
    <property type="component" value="Unassembled WGS sequence"/>
</dbReference>
<gene>
    <name evidence="2" type="ORF">NCTC11212_03700</name>
    <name evidence="1" type="ORF">SAMN05421800_10764</name>
</gene>
<keyword evidence="3" id="KW-1185">Reference proteome</keyword>
<evidence type="ECO:0000313" key="1">
    <source>
        <dbReference type="EMBL" id="SKB73624.1"/>
    </source>
</evidence>